<accession>A6G6I6</accession>
<organism evidence="2 3">
    <name type="scientific">Plesiocystis pacifica SIR-1</name>
    <dbReference type="NCBI Taxonomy" id="391625"/>
    <lineage>
        <taxon>Bacteria</taxon>
        <taxon>Pseudomonadati</taxon>
        <taxon>Myxococcota</taxon>
        <taxon>Polyangia</taxon>
        <taxon>Nannocystales</taxon>
        <taxon>Nannocystaceae</taxon>
        <taxon>Plesiocystis</taxon>
    </lineage>
</organism>
<proteinExistence type="predicted"/>
<name>A6G6I6_9BACT</name>
<gene>
    <name evidence="2" type="ORF">PPSIR1_33149</name>
</gene>
<dbReference type="EMBL" id="ABCS01000030">
    <property type="protein sequence ID" value="EDM78463.1"/>
    <property type="molecule type" value="Genomic_DNA"/>
</dbReference>
<evidence type="ECO:0000313" key="3">
    <source>
        <dbReference type="Proteomes" id="UP000005801"/>
    </source>
</evidence>
<dbReference type="Proteomes" id="UP000005801">
    <property type="component" value="Unassembled WGS sequence"/>
</dbReference>
<protein>
    <submittedName>
        <fullName evidence="2">Uncharacterized protein</fullName>
    </submittedName>
</protein>
<sequence length="614" mass="64560">MSLRHSGAFLGLATVLAMPLACKGPNTNVKIAEPGSESGEVARAPGGSGQPDAGPRPPVETIDLSGNLSGVGDMLDAGSKLFNMWSPPEPGAPAINLRDFISLTLIQEGFGPGFFESIDLDGVHAFELSFPHDGQPHATDQDVDLALSMAASNAARAIESMPAELQPQPMGQNMWQLAADDLALFFRAQPAAIEVAMQVEALDRAAGLPAKASPDPRIHLRAANLPSGDIDVSDLIPIPFGSRTLSSIANEVEAVELHADFGTARDLTARVEAEAPFERLGLDPIGAPTQTPSALAQTLPGDAIAVWQMPWGDPKLLHDVLDKQVPVDQVPAPFDGYVGDVMGGAHTLLDAIGDEVLAAPYLDDKGNFSLVLAASVKDEAAARKAVRAMFGAAEKAFGDHIALAGKDPKHKYSVKFKQDGLKVGSHKADVFTLTIPKDKQDDLEGTEWLVGKKPKLEVSVVVAEGRIVLAMGAGQKAFMSRLGRRLGKKLSDQGLEEGGGLALARKLSAGCQYCVAVDPTELGEFVLVLFANDPDEPEAVRKAAKEGLTALRKLNLDGEVALAARFGKGRGALGFGIPQQLLFAKPDEVEKLTDILTSVTDAEDAEAAATSTSI</sequence>
<dbReference type="STRING" id="391625.PPSIR1_33149"/>
<evidence type="ECO:0000313" key="2">
    <source>
        <dbReference type="EMBL" id="EDM78463.1"/>
    </source>
</evidence>
<reference evidence="2 3" key="1">
    <citation type="submission" date="2007-06" db="EMBL/GenBank/DDBJ databases">
        <authorList>
            <person name="Shimkets L."/>
            <person name="Ferriera S."/>
            <person name="Johnson J."/>
            <person name="Kravitz S."/>
            <person name="Beeson K."/>
            <person name="Sutton G."/>
            <person name="Rogers Y.-H."/>
            <person name="Friedman R."/>
            <person name="Frazier M."/>
            <person name="Venter J.C."/>
        </authorList>
    </citation>
    <scope>NUCLEOTIDE SEQUENCE [LARGE SCALE GENOMIC DNA]</scope>
    <source>
        <strain evidence="2 3">SIR-1</strain>
    </source>
</reference>
<feature type="region of interest" description="Disordered" evidence="1">
    <location>
        <begin position="29"/>
        <end position="59"/>
    </location>
</feature>
<evidence type="ECO:0000256" key="1">
    <source>
        <dbReference type="SAM" id="MobiDB-lite"/>
    </source>
</evidence>
<dbReference type="AlphaFoldDB" id="A6G6I6"/>
<keyword evidence="3" id="KW-1185">Reference proteome</keyword>
<comment type="caution">
    <text evidence="2">The sequence shown here is derived from an EMBL/GenBank/DDBJ whole genome shotgun (WGS) entry which is preliminary data.</text>
</comment>
<dbReference type="RefSeq" id="WP_006972335.1">
    <property type="nucleotide sequence ID" value="NZ_ABCS01000030.1"/>
</dbReference>
<dbReference type="OrthoDB" id="5485804at2"/>